<dbReference type="EMBL" id="PCRP01000022">
    <property type="protein sequence ID" value="PIP23778.1"/>
    <property type="molecule type" value="Genomic_DNA"/>
</dbReference>
<comment type="caution">
    <text evidence="1">The sequence shown here is derived from an EMBL/GenBank/DDBJ whole genome shotgun (WGS) entry which is preliminary data.</text>
</comment>
<dbReference type="AlphaFoldDB" id="A0A2G9YWZ9"/>
<organism evidence="1 2">
    <name type="scientific">Candidatus Nealsonbacteria bacterium CG23_combo_of_CG06-09_8_20_14_all_38_19</name>
    <dbReference type="NCBI Taxonomy" id="1974721"/>
    <lineage>
        <taxon>Bacteria</taxon>
        <taxon>Candidatus Nealsoniibacteriota</taxon>
    </lineage>
</organism>
<accession>A0A2G9YWZ9</accession>
<sequence>MEKKNKLTCKTGLKKNIIKKEVFDREIALCRKLSKENRRKCGWGKCQDCGVIPLLYKLHKGQLLEDPVEITKVKNKFITYN</sequence>
<gene>
    <name evidence="1" type="ORF">COX36_01420</name>
</gene>
<protein>
    <submittedName>
        <fullName evidence="1">Uncharacterized protein</fullName>
    </submittedName>
</protein>
<evidence type="ECO:0000313" key="2">
    <source>
        <dbReference type="Proteomes" id="UP000230273"/>
    </source>
</evidence>
<dbReference type="Proteomes" id="UP000230273">
    <property type="component" value="Unassembled WGS sequence"/>
</dbReference>
<reference evidence="1 2" key="1">
    <citation type="submission" date="2017-09" db="EMBL/GenBank/DDBJ databases">
        <title>Depth-based differentiation of microbial function through sediment-hosted aquifers and enrichment of novel symbionts in the deep terrestrial subsurface.</title>
        <authorList>
            <person name="Probst A.J."/>
            <person name="Ladd B."/>
            <person name="Jarett J.K."/>
            <person name="Geller-Mcgrath D.E."/>
            <person name="Sieber C.M."/>
            <person name="Emerson J.B."/>
            <person name="Anantharaman K."/>
            <person name="Thomas B.C."/>
            <person name="Malmstrom R."/>
            <person name="Stieglmeier M."/>
            <person name="Klingl A."/>
            <person name="Woyke T."/>
            <person name="Ryan C.M."/>
            <person name="Banfield J.F."/>
        </authorList>
    </citation>
    <scope>NUCLEOTIDE SEQUENCE [LARGE SCALE GENOMIC DNA]</scope>
    <source>
        <strain evidence="1">CG23_combo_of_CG06-09_8_20_14_all_38_19</strain>
    </source>
</reference>
<evidence type="ECO:0000313" key="1">
    <source>
        <dbReference type="EMBL" id="PIP23778.1"/>
    </source>
</evidence>
<name>A0A2G9YWZ9_9BACT</name>
<proteinExistence type="predicted"/>